<dbReference type="Gene3D" id="1.10.357.140">
    <property type="entry name" value="UbiA prenyltransferase"/>
    <property type="match status" value="1"/>
</dbReference>
<dbReference type="InterPro" id="IPR039653">
    <property type="entry name" value="Prenyltransferase"/>
</dbReference>
<keyword evidence="2" id="KW-1003">Cell membrane</keyword>
<dbReference type="GO" id="GO:0005886">
    <property type="term" value="C:plasma membrane"/>
    <property type="evidence" value="ECO:0007669"/>
    <property type="project" value="TreeGrafter"/>
</dbReference>
<protein>
    <recommendedName>
        <fullName evidence="8">Prenyltransferase</fullName>
    </recommendedName>
</protein>
<keyword evidence="5" id="KW-0472">Membrane</keyword>
<dbReference type="Gene3D" id="3.40.50.1000">
    <property type="entry name" value="HAD superfamily/HAD-like"/>
    <property type="match status" value="1"/>
</dbReference>
<evidence type="ECO:0000256" key="3">
    <source>
        <dbReference type="ARBA" id="ARBA00022692"/>
    </source>
</evidence>
<keyword evidence="7" id="KW-1185">Reference proteome</keyword>
<accession>A0A2S6N1S7</accession>
<evidence type="ECO:0000256" key="4">
    <source>
        <dbReference type="ARBA" id="ARBA00022989"/>
    </source>
</evidence>
<dbReference type="RefSeq" id="WP_104509141.1">
    <property type="nucleotide sequence ID" value="NZ_JACIGC010000036.1"/>
</dbReference>
<dbReference type="NCBIfam" id="NF006088">
    <property type="entry name" value="PRK08238.1"/>
    <property type="match status" value="1"/>
</dbReference>
<keyword evidence="4" id="KW-1133">Transmembrane helix</keyword>
<organism evidence="6 7">
    <name type="scientific">Rhodoblastus sphagnicola</name>
    <dbReference type="NCBI Taxonomy" id="333368"/>
    <lineage>
        <taxon>Bacteria</taxon>
        <taxon>Pseudomonadati</taxon>
        <taxon>Pseudomonadota</taxon>
        <taxon>Alphaproteobacteria</taxon>
        <taxon>Hyphomicrobiales</taxon>
        <taxon>Rhodoblastaceae</taxon>
        <taxon>Rhodoblastus</taxon>
    </lineage>
</organism>
<dbReference type="InterPro" id="IPR036412">
    <property type="entry name" value="HAD-like_sf"/>
</dbReference>
<dbReference type="Pfam" id="PF12710">
    <property type="entry name" value="HAD"/>
    <property type="match status" value="1"/>
</dbReference>
<name>A0A2S6N1S7_9HYPH</name>
<dbReference type="GO" id="GO:0016765">
    <property type="term" value="F:transferase activity, transferring alkyl or aryl (other than methyl) groups"/>
    <property type="evidence" value="ECO:0007669"/>
    <property type="project" value="InterPro"/>
</dbReference>
<gene>
    <name evidence="6" type="ORF">CCR94_17500</name>
</gene>
<evidence type="ECO:0000313" key="6">
    <source>
        <dbReference type="EMBL" id="PPQ28538.1"/>
    </source>
</evidence>
<dbReference type="PANTHER" id="PTHR11048">
    <property type="entry name" value="PRENYLTRANSFERASES"/>
    <property type="match status" value="1"/>
</dbReference>
<dbReference type="InterPro" id="IPR023214">
    <property type="entry name" value="HAD_sf"/>
</dbReference>
<proteinExistence type="predicted"/>
<keyword evidence="3" id="KW-0812">Transmembrane</keyword>
<dbReference type="OrthoDB" id="9803632at2"/>
<evidence type="ECO:0000256" key="2">
    <source>
        <dbReference type="ARBA" id="ARBA00022475"/>
    </source>
</evidence>
<evidence type="ECO:0000256" key="1">
    <source>
        <dbReference type="ARBA" id="ARBA00004141"/>
    </source>
</evidence>
<dbReference type="CDD" id="cd13963">
    <property type="entry name" value="PT_UbiA_2"/>
    <property type="match status" value="1"/>
</dbReference>
<comment type="subcellular location">
    <subcellularLocation>
        <location evidence="1">Membrane</location>
        <topology evidence="1">Multi-pass membrane protein</topology>
    </subcellularLocation>
</comment>
<comment type="caution">
    <text evidence="6">The sequence shown here is derived from an EMBL/GenBank/DDBJ whole genome shotgun (WGS) entry which is preliminary data.</text>
</comment>
<dbReference type="InterPro" id="IPR000537">
    <property type="entry name" value="UbiA_prenyltransferase"/>
</dbReference>
<reference evidence="6 7" key="1">
    <citation type="journal article" date="2018" name="Arch. Microbiol.">
        <title>New insights into the metabolic potential of the phototrophic purple bacterium Rhodopila globiformis DSM 161(T) from its draft genome sequence and evidence for a vanadium-dependent nitrogenase.</title>
        <authorList>
            <person name="Imhoff J.F."/>
            <person name="Rahn T."/>
            <person name="Kunzel S."/>
            <person name="Neulinger S.C."/>
        </authorList>
    </citation>
    <scope>NUCLEOTIDE SEQUENCE [LARGE SCALE GENOMIC DNA]</scope>
    <source>
        <strain evidence="6 7">DSM 16996</strain>
    </source>
</reference>
<dbReference type="GO" id="GO:0009247">
    <property type="term" value="P:glycolipid biosynthetic process"/>
    <property type="evidence" value="ECO:0007669"/>
    <property type="project" value="TreeGrafter"/>
</dbReference>
<dbReference type="AlphaFoldDB" id="A0A2S6N1S7"/>
<evidence type="ECO:0008006" key="8">
    <source>
        <dbReference type="Google" id="ProtNLM"/>
    </source>
</evidence>
<dbReference type="SUPFAM" id="SSF56784">
    <property type="entry name" value="HAD-like"/>
    <property type="match status" value="1"/>
</dbReference>
<dbReference type="InterPro" id="IPR044878">
    <property type="entry name" value="UbiA_sf"/>
</dbReference>
<dbReference type="Proteomes" id="UP000239089">
    <property type="component" value="Unassembled WGS sequence"/>
</dbReference>
<evidence type="ECO:0000256" key="5">
    <source>
        <dbReference type="ARBA" id="ARBA00023136"/>
    </source>
</evidence>
<sequence length="482" mass="52523">MLDAINDLDNSIPLIIDLDGTFIHTDSLYENLIDALFHSTGRLLRVVPKLIAGRARIKQSLAKVRPLDPANLPYRTEILELIRAARAAARRVYLVSAADQQIAESVGRHLGLFDGAKGSDGEVNLKGSNKLAWLRDTFPHGFIYAGDSAADLPIWYASKLAVLVGNGGRFAHRLRETGVPVATVGEEQHDSLRDWLAEFRLHQWSKNLLIFVPLVLGNIGGDTAAILKTAAAFFIVGLVASGTYVINDLADLKADRSHATKRFRAIAAGRIGVGEGLVASLLLIVVGFGFAVALNAAFAAALGCYLIVTLVYSFRLKRVALFDVAALAVLFTLRIGMGIFLNDLPVSPWILSFSAFFFFSMALAKRHVELMRAESQGNTRKIAGRGYMTSDWPLTLAFGVASALCSMIVMLLFVVEQGHLTGGYRHPGWLFAMPTCILLWTSRIWLLSHRRELDDDPVVFAIKDPPSYALGGVMLAALLLAV</sequence>
<dbReference type="Pfam" id="PF01040">
    <property type="entry name" value="UbiA"/>
    <property type="match status" value="1"/>
</dbReference>
<dbReference type="EMBL" id="NHSJ01000107">
    <property type="protein sequence ID" value="PPQ28538.1"/>
    <property type="molecule type" value="Genomic_DNA"/>
</dbReference>
<dbReference type="PANTHER" id="PTHR11048:SF5">
    <property type="entry name" value="DECAPRENYL-PHOSPHATE PHOSPHORIBOSYLTRANSFERASE"/>
    <property type="match status" value="1"/>
</dbReference>
<evidence type="ECO:0000313" key="7">
    <source>
        <dbReference type="Proteomes" id="UP000239089"/>
    </source>
</evidence>